<organism evidence="2">
    <name type="scientific">Fagus sylvatica</name>
    <name type="common">Beechnut</name>
    <dbReference type="NCBI Taxonomy" id="28930"/>
    <lineage>
        <taxon>Eukaryota</taxon>
        <taxon>Viridiplantae</taxon>
        <taxon>Streptophyta</taxon>
        <taxon>Embryophyta</taxon>
        <taxon>Tracheophyta</taxon>
        <taxon>Spermatophyta</taxon>
        <taxon>Magnoliopsida</taxon>
        <taxon>eudicotyledons</taxon>
        <taxon>Gunneridae</taxon>
        <taxon>Pentapetalae</taxon>
        <taxon>rosids</taxon>
        <taxon>fabids</taxon>
        <taxon>Fagales</taxon>
        <taxon>Fagaceae</taxon>
        <taxon>Fagus</taxon>
    </lineage>
</organism>
<accession>A0A2N9FQH3</accession>
<gene>
    <name evidence="2" type="ORF">FSB_LOCUS17267</name>
</gene>
<feature type="transmembrane region" description="Helical" evidence="1">
    <location>
        <begin position="16"/>
        <end position="39"/>
    </location>
</feature>
<dbReference type="AlphaFoldDB" id="A0A2N9FQH3"/>
<keyword evidence="1" id="KW-0472">Membrane</keyword>
<protein>
    <submittedName>
        <fullName evidence="2">Uncharacterized protein</fullName>
    </submittedName>
</protein>
<sequence>MYNSFSFVKSYSRNELGLWFTVGNAGVVVVNGVVVDWWLGLTISAWWWLELADLGVVAAWACRSRRGGGLGLPILRISAWVCRSRPRLAFSLPSLSGVRFELWMILNGISLVSG</sequence>
<keyword evidence="1" id="KW-0812">Transmembrane</keyword>
<evidence type="ECO:0000313" key="2">
    <source>
        <dbReference type="EMBL" id="SPC89385.1"/>
    </source>
</evidence>
<evidence type="ECO:0000256" key="1">
    <source>
        <dbReference type="SAM" id="Phobius"/>
    </source>
</evidence>
<dbReference type="EMBL" id="OIVN01001064">
    <property type="protein sequence ID" value="SPC89385.1"/>
    <property type="molecule type" value="Genomic_DNA"/>
</dbReference>
<keyword evidence="1" id="KW-1133">Transmembrane helix</keyword>
<name>A0A2N9FQH3_FAGSY</name>
<proteinExistence type="predicted"/>
<reference evidence="2" key="1">
    <citation type="submission" date="2018-02" db="EMBL/GenBank/DDBJ databases">
        <authorList>
            <person name="Cohen D.B."/>
            <person name="Kent A.D."/>
        </authorList>
    </citation>
    <scope>NUCLEOTIDE SEQUENCE</scope>
</reference>